<dbReference type="EC" id="2.4.1.-" evidence="5"/>
<evidence type="ECO:0000313" key="6">
    <source>
        <dbReference type="EMBL" id="KAK4406249.1"/>
    </source>
</evidence>
<dbReference type="PANTHER" id="PTHR11926:SF774">
    <property type="entry name" value="UDP-GLYCOSYLTRANSFERASE 85A1-RELATED"/>
    <property type="match status" value="1"/>
</dbReference>
<name>A0AAE2C237_9LAMI</name>
<dbReference type="SUPFAM" id="SSF53756">
    <property type="entry name" value="UDP-Glycosyltransferase/glycogen phosphorylase"/>
    <property type="match status" value="1"/>
</dbReference>
<reference evidence="6" key="1">
    <citation type="submission" date="2020-06" db="EMBL/GenBank/DDBJ databases">
        <authorList>
            <person name="Li T."/>
            <person name="Hu X."/>
            <person name="Zhang T."/>
            <person name="Song X."/>
            <person name="Zhang H."/>
            <person name="Dai N."/>
            <person name="Sheng W."/>
            <person name="Hou X."/>
            <person name="Wei L."/>
        </authorList>
    </citation>
    <scope>NUCLEOTIDE SEQUENCE</scope>
    <source>
        <strain evidence="6">K16</strain>
        <tissue evidence="6">Leaf</tissue>
    </source>
</reference>
<reference evidence="6" key="2">
    <citation type="journal article" date="2024" name="Plant">
        <title>Genomic evolution and insights into agronomic trait innovations of Sesamum species.</title>
        <authorList>
            <person name="Miao H."/>
            <person name="Wang L."/>
            <person name="Qu L."/>
            <person name="Liu H."/>
            <person name="Sun Y."/>
            <person name="Le M."/>
            <person name="Wang Q."/>
            <person name="Wei S."/>
            <person name="Zheng Y."/>
            <person name="Lin W."/>
            <person name="Duan Y."/>
            <person name="Cao H."/>
            <person name="Xiong S."/>
            <person name="Wang X."/>
            <person name="Wei L."/>
            <person name="Li C."/>
            <person name="Ma Q."/>
            <person name="Ju M."/>
            <person name="Zhao R."/>
            <person name="Li G."/>
            <person name="Mu C."/>
            <person name="Tian Q."/>
            <person name="Mei H."/>
            <person name="Zhang T."/>
            <person name="Gao T."/>
            <person name="Zhang H."/>
        </authorList>
    </citation>
    <scope>NUCLEOTIDE SEQUENCE</scope>
    <source>
        <strain evidence="6">K16</strain>
    </source>
</reference>
<proteinExistence type="inferred from homology"/>
<dbReference type="Gene3D" id="3.40.50.2000">
    <property type="entry name" value="Glycogen Phosphorylase B"/>
    <property type="match status" value="2"/>
</dbReference>
<keyword evidence="3 4" id="KW-0808">Transferase</keyword>
<comment type="caution">
    <text evidence="6">The sequence shown here is derived from an EMBL/GenBank/DDBJ whole genome shotgun (WGS) entry which is preliminary data.</text>
</comment>
<gene>
    <name evidence="6" type="ORF">Sango_0631400</name>
</gene>
<dbReference type="Pfam" id="PF00201">
    <property type="entry name" value="UDPGT"/>
    <property type="match status" value="1"/>
</dbReference>
<dbReference type="PROSITE" id="PS00375">
    <property type="entry name" value="UDPGT"/>
    <property type="match status" value="1"/>
</dbReference>
<dbReference type="EMBL" id="JACGWL010000003">
    <property type="protein sequence ID" value="KAK4406249.1"/>
    <property type="molecule type" value="Genomic_DNA"/>
</dbReference>
<evidence type="ECO:0000256" key="4">
    <source>
        <dbReference type="RuleBase" id="RU003718"/>
    </source>
</evidence>
<sequence length="528" mass="59736">MHVLAIFISTKLSRNSTFTHPINTELELPRQEQIKLLQIQMAHPKPHAIVIPYPYQGHVTPMINLSISLASRGFTITFVQIEFIHHFISKAQNLPAAADHADFFGEARKSGLDIRYTTISDGFPVEFDRDVNFEEVWESMLRDFPDRVDEIVVETMKGDESAPETTRPRPPFLLIADTFYTWPATIAKKHDMVYVSLWTEPAIVFSLNYHLELLTQNGHFPYNGHADNHINYIPGIQSITTRDLMTYLQDPELVPMLTQIVKKGFEQVKKADFILCNTVEELESEALSALNQKHPTYAIGPINFYTDFAKTSIAKSFWSEFDCTQWLNSKPSGSVLYVSFGSMAESNNDEIAELANGLLLSEVYFIWVLRPNITRGNGTDILPEGFEDAVKGKGLIVPWCNQNMVLSSPAVGGFLTHCGWNSILESIWYGVPMICYPFVVDQPTNRKLVVDDWKIGVDLCDGEQVGKEEVASKINTFMMRGGSSVQMKEEIKKVSKNLHDALGVEGSSHRNFDRFVEDLKAKLYLRSP</sequence>
<comment type="similarity">
    <text evidence="1 4">Belongs to the UDP-glycosyltransferase family.</text>
</comment>
<dbReference type="FunFam" id="3.40.50.2000:FF:000078">
    <property type="entry name" value="Glycosyltransferase"/>
    <property type="match status" value="1"/>
</dbReference>
<organism evidence="6 7">
    <name type="scientific">Sesamum angolense</name>
    <dbReference type="NCBI Taxonomy" id="2727404"/>
    <lineage>
        <taxon>Eukaryota</taxon>
        <taxon>Viridiplantae</taxon>
        <taxon>Streptophyta</taxon>
        <taxon>Embryophyta</taxon>
        <taxon>Tracheophyta</taxon>
        <taxon>Spermatophyta</taxon>
        <taxon>Magnoliopsida</taxon>
        <taxon>eudicotyledons</taxon>
        <taxon>Gunneridae</taxon>
        <taxon>Pentapetalae</taxon>
        <taxon>asterids</taxon>
        <taxon>lamiids</taxon>
        <taxon>Lamiales</taxon>
        <taxon>Pedaliaceae</taxon>
        <taxon>Sesamum</taxon>
    </lineage>
</organism>
<evidence type="ECO:0000256" key="2">
    <source>
        <dbReference type="ARBA" id="ARBA00022676"/>
    </source>
</evidence>
<dbReference type="PANTHER" id="PTHR11926">
    <property type="entry name" value="GLUCOSYL/GLUCURONOSYL TRANSFERASES"/>
    <property type="match status" value="1"/>
</dbReference>
<protein>
    <recommendedName>
        <fullName evidence="5">Glycosyltransferase</fullName>
        <ecNumber evidence="5">2.4.1.-</ecNumber>
    </recommendedName>
</protein>
<dbReference type="InterPro" id="IPR035595">
    <property type="entry name" value="UDP_glycos_trans_CS"/>
</dbReference>
<evidence type="ECO:0000256" key="5">
    <source>
        <dbReference type="RuleBase" id="RU362057"/>
    </source>
</evidence>
<keyword evidence="2 4" id="KW-0328">Glycosyltransferase</keyword>
<dbReference type="InterPro" id="IPR002213">
    <property type="entry name" value="UDP_glucos_trans"/>
</dbReference>
<evidence type="ECO:0000256" key="1">
    <source>
        <dbReference type="ARBA" id="ARBA00009995"/>
    </source>
</evidence>
<keyword evidence="7" id="KW-1185">Reference proteome</keyword>
<dbReference type="CDD" id="cd03784">
    <property type="entry name" value="GT1_Gtf-like"/>
    <property type="match status" value="1"/>
</dbReference>
<dbReference type="Proteomes" id="UP001289374">
    <property type="component" value="Unassembled WGS sequence"/>
</dbReference>
<accession>A0AAE2C237</accession>
<dbReference type="GO" id="GO:0080043">
    <property type="term" value="F:quercetin 3-O-glucosyltransferase activity"/>
    <property type="evidence" value="ECO:0007669"/>
    <property type="project" value="TreeGrafter"/>
</dbReference>
<evidence type="ECO:0000256" key="3">
    <source>
        <dbReference type="ARBA" id="ARBA00022679"/>
    </source>
</evidence>
<dbReference type="AlphaFoldDB" id="A0AAE2C237"/>
<dbReference type="GO" id="GO:0080044">
    <property type="term" value="F:quercetin 7-O-glucosyltransferase activity"/>
    <property type="evidence" value="ECO:0007669"/>
    <property type="project" value="TreeGrafter"/>
</dbReference>
<evidence type="ECO:0000313" key="7">
    <source>
        <dbReference type="Proteomes" id="UP001289374"/>
    </source>
</evidence>